<dbReference type="Gene3D" id="3.30.70.100">
    <property type="match status" value="1"/>
</dbReference>
<name>A0A644SC23_CAMCO</name>
<dbReference type="Pfam" id="PF03992">
    <property type="entry name" value="ABM"/>
    <property type="match status" value="1"/>
</dbReference>
<dbReference type="InterPro" id="IPR011008">
    <property type="entry name" value="Dimeric_a/b-barrel"/>
</dbReference>
<evidence type="ECO:0000313" key="2">
    <source>
        <dbReference type="EMBL" id="EAH8157742.1"/>
    </source>
</evidence>
<organism evidence="2 5">
    <name type="scientific">Campylobacter coli</name>
    <dbReference type="NCBI Taxonomy" id="195"/>
    <lineage>
        <taxon>Bacteria</taxon>
        <taxon>Pseudomonadati</taxon>
        <taxon>Campylobacterota</taxon>
        <taxon>Epsilonproteobacteria</taxon>
        <taxon>Campylobacterales</taxon>
        <taxon>Campylobacteraceae</taxon>
        <taxon>Campylobacter</taxon>
    </lineage>
</organism>
<protein>
    <submittedName>
        <fullName evidence="2">Antibiotic biosynthesis monooxygenase</fullName>
    </submittedName>
</protein>
<gene>
    <name evidence="3" type="ORF">BZ274_06400</name>
    <name evidence="2" type="ORF">ES716_07415</name>
</gene>
<sequence>MSIKLIAKCCPKEKNKDKFRKIALELTSCSQNDEGCISYTLNEEIQGDRFIFIEEWENQELLNKHLQKQEHFIKLLENLSVCDSEVIFYKSF</sequence>
<dbReference type="RefSeq" id="WP_042965622.1">
    <property type="nucleotide sequence ID" value="NZ_CATQGD010000002.1"/>
</dbReference>
<dbReference type="Proteomes" id="UP000576616">
    <property type="component" value="Unassembled WGS sequence"/>
</dbReference>
<evidence type="ECO:0000313" key="4">
    <source>
        <dbReference type="Proteomes" id="UP000382436"/>
    </source>
</evidence>
<dbReference type="PROSITE" id="PS51725">
    <property type="entry name" value="ABM"/>
    <property type="match status" value="1"/>
</dbReference>
<reference evidence="2 5" key="1">
    <citation type="submission" date="2019-01" db="EMBL/GenBank/DDBJ databases">
        <authorList>
            <consortium name="PulseNet: The National Subtyping Network for Foodborne Disease Surveillance"/>
            <person name="Tarr C.L."/>
            <person name="Trees E."/>
            <person name="Katz L.S."/>
            <person name="Carleton-Romer H.A."/>
            <person name="Stroika S."/>
            <person name="Kucerova Z."/>
            <person name="Roache K.F."/>
            <person name="Sabol A.L."/>
            <person name="Besser J."/>
            <person name="Gerner-Smidt P."/>
        </authorList>
    </citation>
    <scope>NUCLEOTIDE SEQUENCE [LARGE SCALE GENOMIC DNA]</scope>
    <source>
        <strain evidence="3 4">PNUSAC001435</strain>
        <strain evidence="2 5">PNUSAC007828</strain>
    </source>
</reference>
<dbReference type="Proteomes" id="UP000382436">
    <property type="component" value="Unassembled WGS sequence"/>
</dbReference>
<dbReference type="EMBL" id="AABKAB010000015">
    <property type="protein sequence ID" value="EAH8157742.1"/>
    <property type="molecule type" value="Genomic_DNA"/>
</dbReference>
<comment type="caution">
    <text evidence="2">The sequence shown here is derived from an EMBL/GenBank/DDBJ whole genome shotgun (WGS) entry which is preliminary data.</text>
</comment>
<keyword evidence="2" id="KW-0560">Oxidoreductase</keyword>
<keyword evidence="2" id="KW-0503">Monooxygenase</keyword>
<evidence type="ECO:0000313" key="3">
    <source>
        <dbReference type="EMBL" id="EAJ9197802.1"/>
    </source>
</evidence>
<dbReference type="SUPFAM" id="SSF54909">
    <property type="entry name" value="Dimeric alpha+beta barrel"/>
    <property type="match status" value="1"/>
</dbReference>
<dbReference type="AlphaFoldDB" id="A0A644SC23"/>
<feature type="domain" description="ABM" evidence="1">
    <location>
        <begin position="3"/>
        <end position="92"/>
    </location>
</feature>
<dbReference type="InterPro" id="IPR007138">
    <property type="entry name" value="ABM_dom"/>
</dbReference>
<evidence type="ECO:0000313" key="5">
    <source>
        <dbReference type="Proteomes" id="UP000576616"/>
    </source>
</evidence>
<evidence type="ECO:0000259" key="1">
    <source>
        <dbReference type="PROSITE" id="PS51725"/>
    </source>
</evidence>
<accession>A0A644SC23</accession>
<proteinExistence type="predicted"/>
<dbReference type="GO" id="GO:0004497">
    <property type="term" value="F:monooxygenase activity"/>
    <property type="evidence" value="ECO:0007669"/>
    <property type="project" value="UniProtKB-KW"/>
</dbReference>
<dbReference type="EMBL" id="AACBVJ010000011">
    <property type="protein sequence ID" value="EAJ9197802.1"/>
    <property type="molecule type" value="Genomic_DNA"/>
</dbReference>